<proteinExistence type="inferred from homology"/>
<dbReference type="PANTHER" id="PTHR46355">
    <property type="entry name" value="UPF0428 PROTEIN CXORF56"/>
    <property type="match status" value="1"/>
</dbReference>
<comment type="similarity">
    <text evidence="1">Belongs to the STEEP1 family.</text>
</comment>
<dbReference type="Proteomes" id="UP000823046">
    <property type="component" value="Unassembled WGS sequence"/>
</dbReference>
<accession>A0ABQ7JCD0</accession>
<dbReference type="EMBL" id="JADAQX010000148">
    <property type="protein sequence ID" value="KAF8821662.1"/>
    <property type="molecule type" value="Genomic_DNA"/>
</dbReference>
<feature type="domain" description="C2H2-type" evidence="4">
    <location>
        <begin position="129"/>
        <end position="158"/>
    </location>
</feature>
<organism evidence="5 6">
    <name type="scientific">Cardiosporidium cionae</name>
    <dbReference type="NCBI Taxonomy" id="476202"/>
    <lineage>
        <taxon>Eukaryota</taxon>
        <taxon>Sar</taxon>
        <taxon>Alveolata</taxon>
        <taxon>Apicomplexa</taxon>
        <taxon>Aconoidasida</taxon>
        <taxon>Nephromycida</taxon>
        <taxon>Cardiosporidium</taxon>
    </lineage>
</organism>
<gene>
    <name evidence="5" type="ORF">IE077_001745</name>
</gene>
<reference evidence="5 6" key="1">
    <citation type="journal article" date="2020" name="bioRxiv">
        <title>Metabolic contributions of an alphaproteobacterial endosymbiont in the apicomplexan Cardiosporidium cionae.</title>
        <authorList>
            <person name="Hunter E.S."/>
            <person name="Paight C.J."/>
            <person name="Lane C.E."/>
        </authorList>
    </citation>
    <scope>NUCLEOTIDE SEQUENCE [LARGE SCALE GENOMIC DNA]</scope>
    <source>
        <strain evidence="5">ESH_2018</strain>
    </source>
</reference>
<evidence type="ECO:0000256" key="2">
    <source>
        <dbReference type="PROSITE-ProRule" id="PRU00042"/>
    </source>
</evidence>
<evidence type="ECO:0000256" key="3">
    <source>
        <dbReference type="SAM" id="MobiDB-lite"/>
    </source>
</evidence>
<name>A0ABQ7JCD0_9APIC</name>
<evidence type="ECO:0000313" key="5">
    <source>
        <dbReference type="EMBL" id="KAF8821662.1"/>
    </source>
</evidence>
<dbReference type="PROSITE" id="PS00028">
    <property type="entry name" value="ZINC_FINGER_C2H2_1"/>
    <property type="match status" value="1"/>
</dbReference>
<keyword evidence="6" id="KW-1185">Reference proteome</keyword>
<dbReference type="Pfam" id="PF25809">
    <property type="entry name" value="STEEP1"/>
    <property type="match status" value="1"/>
</dbReference>
<evidence type="ECO:0000313" key="6">
    <source>
        <dbReference type="Proteomes" id="UP000823046"/>
    </source>
</evidence>
<dbReference type="InterPro" id="IPR013087">
    <property type="entry name" value="Znf_C2H2_type"/>
</dbReference>
<keyword evidence="2" id="KW-0863">Zinc-finger</keyword>
<keyword evidence="2" id="KW-0479">Metal-binding</keyword>
<dbReference type="InterPro" id="IPR029704">
    <property type="entry name" value="STEEP-like"/>
</dbReference>
<dbReference type="InterPro" id="IPR057965">
    <property type="entry name" value="STEEP1_dom"/>
</dbReference>
<dbReference type="PANTHER" id="PTHR46355:SF1">
    <property type="entry name" value="STING ER EXIT PROTEIN"/>
    <property type="match status" value="1"/>
</dbReference>
<comment type="caution">
    <text evidence="5">The sequence shown here is derived from an EMBL/GenBank/DDBJ whole genome shotgun (WGS) entry which is preliminary data.</text>
</comment>
<protein>
    <recommendedName>
        <fullName evidence="4">C2H2-type domain-containing protein</fullName>
    </recommendedName>
</protein>
<feature type="region of interest" description="Disordered" evidence="3">
    <location>
        <begin position="149"/>
        <end position="179"/>
    </location>
</feature>
<dbReference type="PROSITE" id="PS50157">
    <property type="entry name" value="ZINC_FINGER_C2H2_2"/>
    <property type="match status" value="1"/>
</dbReference>
<evidence type="ECO:0000259" key="4">
    <source>
        <dbReference type="PROSITE" id="PS50157"/>
    </source>
</evidence>
<sequence length="179" mass="20378">MPKVVSFRNSIFTNANRNLTEEKFNVLHCKSCTTHCLITDAPLDSLPRRRTDNAAVFDMQKWMVRLNTTVNGPIKVKRLKGIETQFHHRCCQCEELIGYQCNPPSESSKLFYVVDGSVLFPKIKRKSQWKCTVCGYICRDADHLEQHKRQRSHENQAGGSFKDNNDADGDAPIPPVIVG</sequence>
<evidence type="ECO:0000256" key="1">
    <source>
        <dbReference type="ARBA" id="ARBA00024205"/>
    </source>
</evidence>
<keyword evidence="2" id="KW-0862">Zinc</keyword>